<accession>A0AAD7JL78</accession>
<dbReference type="AlphaFoldDB" id="A0AAD7JL78"/>
<evidence type="ECO:0000313" key="2">
    <source>
        <dbReference type="Proteomes" id="UP001215598"/>
    </source>
</evidence>
<dbReference type="Proteomes" id="UP001215598">
    <property type="component" value="Unassembled WGS sequence"/>
</dbReference>
<name>A0AAD7JL78_9AGAR</name>
<protein>
    <submittedName>
        <fullName evidence="1">Uncharacterized protein</fullName>
    </submittedName>
</protein>
<evidence type="ECO:0000313" key="1">
    <source>
        <dbReference type="EMBL" id="KAJ7766860.1"/>
    </source>
</evidence>
<organism evidence="1 2">
    <name type="scientific">Mycena metata</name>
    <dbReference type="NCBI Taxonomy" id="1033252"/>
    <lineage>
        <taxon>Eukaryota</taxon>
        <taxon>Fungi</taxon>
        <taxon>Dikarya</taxon>
        <taxon>Basidiomycota</taxon>
        <taxon>Agaricomycotina</taxon>
        <taxon>Agaricomycetes</taxon>
        <taxon>Agaricomycetidae</taxon>
        <taxon>Agaricales</taxon>
        <taxon>Marasmiineae</taxon>
        <taxon>Mycenaceae</taxon>
        <taxon>Mycena</taxon>
    </lineage>
</organism>
<keyword evidence="2" id="KW-1185">Reference proteome</keyword>
<proteinExistence type="predicted"/>
<reference evidence="1" key="1">
    <citation type="submission" date="2023-03" db="EMBL/GenBank/DDBJ databases">
        <title>Massive genome expansion in bonnet fungi (Mycena s.s.) driven by repeated elements and novel gene families across ecological guilds.</title>
        <authorList>
            <consortium name="Lawrence Berkeley National Laboratory"/>
            <person name="Harder C.B."/>
            <person name="Miyauchi S."/>
            <person name="Viragh M."/>
            <person name="Kuo A."/>
            <person name="Thoen E."/>
            <person name="Andreopoulos B."/>
            <person name="Lu D."/>
            <person name="Skrede I."/>
            <person name="Drula E."/>
            <person name="Henrissat B."/>
            <person name="Morin E."/>
            <person name="Kohler A."/>
            <person name="Barry K."/>
            <person name="LaButti K."/>
            <person name="Morin E."/>
            <person name="Salamov A."/>
            <person name="Lipzen A."/>
            <person name="Mereny Z."/>
            <person name="Hegedus B."/>
            <person name="Baldrian P."/>
            <person name="Stursova M."/>
            <person name="Weitz H."/>
            <person name="Taylor A."/>
            <person name="Grigoriev I.V."/>
            <person name="Nagy L.G."/>
            <person name="Martin F."/>
            <person name="Kauserud H."/>
        </authorList>
    </citation>
    <scope>NUCLEOTIDE SEQUENCE</scope>
    <source>
        <strain evidence="1">CBHHK182m</strain>
    </source>
</reference>
<gene>
    <name evidence="1" type="ORF">B0H16DRAFT_1661404</name>
</gene>
<sequence>MNFFWLLPNSDPYSANLYDLLHSDESGKWGKHLWPLLLDVLKENGFKGRLTLNMGKVPRWPSLKHFPNVTTEEYTDGQAFLDILKCILPCVVQLLPANSCLVKCIRFYQLYRFTIGLECFREDQTPRLRKYIAKYEKHCKEVTAKYEKDFNFYKQHAIAHVIDDIHDKGPPPGYSTRPGEGFHQEVKEVYAQTNGKNTDPQLARIDENKEAFARIRMAVDEYDKLHSTVTEEEKDNNFDREGSELQWSLGSPLKWTTAELLQQDLRDKNFATNLRLFLNEFVLDQPLQPGEVIQLQRHQCIRLRYQSCVNWTERTDILRCNPNFHSRERYDHVLANNESQDITVAHLVELLRCRLPDKSVHDLALIRMLKPSKWTPKTKWSNCRVYDEEKSFNFILAKVLIRSAHMIPVFDAKKVSLTYLNDLIDGDMFLRAGN</sequence>
<comment type="caution">
    <text evidence="1">The sequence shown here is derived from an EMBL/GenBank/DDBJ whole genome shotgun (WGS) entry which is preliminary data.</text>
</comment>
<dbReference type="EMBL" id="JARKIB010000023">
    <property type="protein sequence ID" value="KAJ7766860.1"/>
    <property type="molecule type" value="Genomic_DNA"/>
</dbReference>